<proteinExistence type="predicted"/>
<evidence type="ECO:0000313" key="2">
    <source>
        <dbReference type="Proteomes" id="UP000887013"/>
    </source>
</evidence>
<sequence>MRFTNEITVKHFEFLRNEDLLRSMRKRKSWTPGSENSLQMCHVVRIWMNQNLFLQMPRKKIVMRQSLQKIFVQKGREKWLTANNIKAPPYIVF</sequence>
<evidence type="ECO:0000313" key="1">
    <source>
        <dbReference type="EMBL" id="GFT40034.1"/>
    </source>
</evidence>
<accession>A0A8X6NXB7</accession>
<reference evidence="1" key="1">
    <citation type="submission" date="2020-08" db="EMBL/GenBank/DDBJ databases">
        <title>Multicomponent nature underlies the extraordinary mechanical properties of spider dragline silk.</title>
        <authorList>
            <person name="Kono N."/>
            <person name="Nakamura H."/>
            <person name="Mori M."/>
            <person name="Yoshida Y."/>
            <person name="Ohtoshi R."/>
            <person name="Malay A.D."/>
            <person name="Moran D.A.P."/>
            <person name="Tomita M."/>
            <person name="Numata K."/>
            <person name="Arakawa K."/>
        </authorList>
    </citation>
    <scope>NUCLEOTIDE SEQUENCE</scope>
</reference>
<name>A0A8X6NXB7_NEPPI</name>
<gene>
    <name evidence="1" type="ORF">NPIL_660781</name>
</gene>
<keyword evidence="2" id="KW-1185">Reference proteome</keyword>
<dbReference type="AlphaFoldDB" id="A0A8X6NXB7"/>
<dbReference type="Proteomes" id="UP000887013">
    <property type="component" value="Unassembled WGS sequence"/>
</dbReference>
<protein>
    <submittedName>
        <fullName evidence="1">Uncharacterized protein</fullName>
    </submittedName>
</protein>
<comment type="caution">
    <text evidence="1">The sequence shown here is derived from an EMBL/GenBank/DDBJ whole genome shotgun (WGS) entry which is preliminary data.</text>
</comment>
<dbReference type="EMBL" id="BMAW01063375">
    <property type="protein sequence ID" value="GFT40034.1"/>
    <property type="molecule type" value="Genomic_DNA"/>
</dbReference>
<organism evidence="1 2">
    <name type="scientific">Nephila pilipes</name>
    <name type="common">Giant wood spider</name>
    <name type="synonym">Nephila maculata</name>
    <dbReference type="NCBI Taxonomy" id="299642"/>
    <lineage>
        <taxon>Eukaryota</taxon>
        <taxon>Metazoa</taxon>
        <taxon>Ecdysozoa</taxon>
        <taxon>Arthropoda</taxon>
        <taxon>Chelicerata</taxon>
        <taxon>Arachnida</taxon>
        <taxon>Araneae</taxon>
        <taxon>Araneomorphae</taxon>
        <taxon>Entelegynae</taxon>
        <taxon>Araneoidea</taxon>
        <taxon>Nephilidae</taxon>
        <taxon>Nephila</taxon>
    </lineage>
</organism>